<dbReference type="SUPFAM" id="SSF51735">
    <property type="entry name" value="NAD(P)-binding Rossmann-fold domains"/>
    <property type="match status" value="1"/>
</dbReference>
<dbReference type="PRINTS" id="PR00080">
    <property type="entry name" value="SDRFAMILY"/>
</dbReference>
<proteinExistence type="inferred from homology"/>
<evidence type="ECO:0000256" key="1">
    <source>
        <dbReference type="ARBA" id="ARBA00006484"/>
    </source>
</evidence>
<dbReference type="AlphaFoldDB" id="A0A136PKJ6"/>
<dbReference type="InterPro" id="IPR036291">
    <property type="entry name" value="NAD(P)-bd_dom_sf"/>
</dbReference>
<dbReference type="GO" id="GO:0016491">
    <property type="term" value="F:oxidoreductase activity"/>
    <property type="evidence" value="ECO:0007669"/>
    <property type="project" value="UniProtKB-KW"/>
</dbReference>
<accession>A0A136PKJ6</accession>
<dbReference type="CDD" id="cd05233">
    <property type="entry name" value="SDR_c"/>
    <property type="match status" value="1"/>
</dbReference>
<dbReference type="InterPro" id="IPR020904">
    <property type="entry name" value="Sc_DH/Rdtase_CS"/>
</dbReference>
<dbReference type="FunFam" id="3.40.50.720:FF:000084">
    <property type="entry name" value="Short-chain dehydrogenase reductase"/>
    <property type="match status" value="1"/>
</dbReference>
<dbReference type="PANTHER" id="PTHR43477:SF1">
    <property type="entry name" value="DIHYDROANTICAPSIN 7-DEHYDROGENASE"/>
    <property type="match status" value="1"/>
</dbReference>
<keyword evidence="2" id="KW-0560">Oxidoreductase</keyword>
<protein>
    <submittedName>
        <fullName evidence="3">Short-chain dehydrogenase</fullName>
    </submittedName>
</protein>
<evidence type="ECO:0000256" key="2">
    <source>
        <dbReference type="ARBA" id="ARBA00023002"/>
    </source>
</evidence>
<comment type="similarity">
    <text evidence="1">Belongs to the short-chain dehydrogenases/reductases (SDR) family.</text>
</comment>
<dbReference type="EMBL" id="LRQV01000144">
    <property type="protein sequence ID" value="KXK58932.1"/>
    <property type="molecule type" value="Genomic_DNA"/>
</dbReference>
<dbReference type="PANTHER" id="PTHR43477">
    <property type="entry name" value="DIHYDROANTICAPSIN 7-DEHYDROGENASE"/>
    <property type="match status" value="1"/>
</dbReference>
<organism evidence="3 4">
    <name type="scientific">Micromonospora rosaria</name>
    <dbReference type="NCBI Taxonomy" id="47874"/>
    <lineage>
        <taxon>Bacteria</taxon>
        <taxon>Bacillati</taxon>
        <taxon>Actinomycetota</taxon>
        <taxon>Actinomycetes</taxon>
        <taxon>Micromonosporales</taxon>
        <taxon>Micromonosporaceae</taxon>
        <taxon>Micromonospora</taxon>
    </lineage>
</organism>
<reference evidence="3 4" key="1">
    <citation type="submission" date="2016-01" db="EMBL/GenBank/DDBJ databases">
        <title>Whole genome sequence and analysis of Micromonospora rosaria DSM 803, which can produce antibacterial substance rosamicin.</title>
        <authorList>
            <person name="Yang H."/>
            <person name="He X."/>
            <person name="Zhu D."/>
        </authorList>
    </citation>
    <scope>NUCLEOTIDE SEQUENCE [LARGE SCALE GENOMIC DNA]</scope>
    <source>
        <strain evidence="3 4">DSM 803</strain>
    </source>
</reference>
<evidence type="ECO:0000313" key="4">
    <source>
        <dbReference type="Proteomes" id="UP000070620"/>
    </source>
</evidence>
<dbReference type="Proteomes" id="UP000070620">
    <property type="component" value="Unassembled WGS sequence"/>
</dbReference>
<dbReference type="Gene3D" id="3.40.50.720">
    <property type="entry name" value="NAD(P)-binding Rossmann-like Domain"/>
    <property type="match status" value="1"/>
</dbReference>
<dbReference type="PROSITE" id="PS00061">
    <property type="entry name" value="ADH_SHORT"/>
    <property type="match status" value="1"/>
</dbReference>
<dbReference type="InterPro" id="IPR051122">
    <property type="entry name" value="SDR_DHRS6-like"/>
</dbReference>
<gene>
    <name evidence="3" type="ORF">AWW66_27035</name>
</gene>
<evidence type="ECO:0000313" key="3">
    <source>
        <dbReference type="EMBL" id="KXK58932.1"/>
    </source>
</evidence>
<dbReference type="Pfam" id="PF13561">
    <property type="entry name" value="adh_short_C2"/>
    <property type="match status" value="1"/>
</dbReference>
<dbReference type="InterPro" id="IPR002347">
    <property type="entry name" value="SDR_fam"/>
</dbReference>
<keyword evidence="4" id="KW-1185">Reference proteome</keyword>
<name>A0A136PKJ6_9ACTN</name>
<dbReference type="OrthoDB" id="9789398at2"/>
<dbReference type="RefSeq" id="WP_067371981.1">
    <property type="nucleotide sequence ID" value="NZ_JBIUBN010000020.1"/>
</dbReference>
<sequence length="259" mass="25829">MTRDFAGLAAVVTGGGSGIGLATARLLAARGATVACLDLDPTGVPDPLVGVTCDVTDTDSVTAAVATAASRLGGLDVLVNNAGIGARGTVEANPDAEWHRVFDVNVVGVVRTTRAALPHLRASAAAAIVNVCSIAATAGLPDRALYSATKGAVQALTLAMAADHVAEGIRVNCVNPGTVDTPWVRRLLDAAADPAAELTALRARQPIGRLVSAAEVAAAIGYLASPLTAATTGTVLAVDGGMHGLRLRPTATPPGDRPA</sequence>
<dbReference type="PRINTS" id="PR00081">
    <property type="entry name" value="GDHRDH"/>
</dbReference>
<comment type="caution">
    <text evidence="3">The sequence shown here is derived from an EMBL/GenBank/DDBJ whole genome shotgun (WGS) entry which is preliminary data.</text>
</comment>